<organism evidence="10 11">
    <name type="scientific">Spongiactinospora gelatinilytica</name>
    <dbReference type="NCBI Taxonomy" id="2666298"/>
    <lineage>
        <taxon>Bacteria</taxon>
        <taxon>Bacillati</taxon>
        <taxon>Actinomycetota</taxon>
        <taxon>Actinomycetes</taxon>
        <taxon>Streptosporangiales</taxon>
        <taxon>Streptosporangiaceae</taxon>
        <taxon>Spongiactinospora</taxon>
    </lineage>
</organism>
<dbReference type="Pfam" id="PF05572">
    <property type="entry name" value="Peptidase_M43"/>
    <property type="match status" value="1"/>
</dbReference>
<dbReference type="CDD" id="cd04275">
    <property type="entry name" value="ZnMc_pappalysin_like"/>
    <property type="match status" value="1"/>
</dbReference>
<evidence type="ECO:0000256" key="4">
    <source>
        <dbReference type="ARBA" id="ARBA00022729"/>
    </source>
</evidence>
<dbReference type="Proteomes" id="UP000248544">
    <property type="component" value="Unassembled WGS sequence"/>
</dbReference>
<dbReference type="InterPro" id="IPR024079">
    <property type="entry name" value="MetalloPept_cat_dom_sf"/>
</dbReference>
<evidence type="ECO:0000256" key="2">
    <source>
        <dbReference type="ARBA" id="ARBA00022670"/>
    </source>
</evidence>
<keyword evidence="3" id="KW-0479">Metal-binding</keyword>
<dbReference type="GO" id="GO:0046872">
    <property type="term" value="F:metal ion binding"/>
    <property type="evidence" value="ECO:0007669"/>
    <property type="project" value="UniProtKB-KW"/>
</dbReference>
<dbReference type="InterPro" id="IPR008754">
    <property type="entry name" value="Peptidase_M43"/>
</dbReference>
<evidence type="ECO:0000256" key="1">
    <source>
        <dbReference type="ARBA" id="ARBA00008721"/>
    </source>
</evidence>
<name>A0A2W2FYS0_9ACTN</name>
<keyword evidence="4" id="KW-0732">Signal</keyword>
<accession>A0A2W2FYS0</accession>
<dbReference type="GO" id="GO:0008237">
    <property type="term" value="F:metallopeptidase activity"/>
    <property type="evidence" value="ECO:0007669"/>
    <property type="project" value="UniProtKB-KW"/>
</dbReference>
<keyword evidence="11" id="KW-1185">Reference proteome</keyword>
<evidence type="ECO:0000256" key="3">
    <source>
        <dbReference type="ARBA" id="ARBA00022723"/>
    </source>
</evidence>
<keyword evidence="8" id="KW-1015">Disulfide bond</keyword>
<reference evidence="10 11" key="1">
    <citation type="submission" date="2018-01" db="EMBL/GenBank/DDBJ databases">
        <title>Draft genome sequence of Sphaerisporangium sp. 7K107.</title>
        <authorList>
            <person name="Sahin N."/>
            <person name="Saygin H."/>
            <person name="Ay H."/>
        </authorList>
    </citation>
    <scope>NUCLEOTIDE SEQUENCE [LARGE SCALE GENOMIC DNA]</scope>
    <source>
        <strain evidence="10 11">7K107</strain>
    </source>
</reference>
<comment type="similarity">
    <text evidence="1">Belongs to the peptidase M43B family.</text>
</comment>
<protein>
    <submittedName>
        <fullName evidence="10">Zinc metalloprotease</fullName>
    </submittedName>
</protein>
<keyword evidence="2 10" id="KW-0645">Protease</keyword>
<keyword evidence="5" id="KW-0378">Hydrolase</keyword>
<gene>
    <name evidence="10" type="ORF">C1I98_22575</name>
</gene>
<keyword evidence="7 10" id="KW-0482">Metalloprotease</keyword>
<feature type="domain" description="Peptidase M43 pregnancy-associated plasma-A" evidence="9">
    <location>
        <begin position="138"/>
        <end position="279"/>
    </location>
</feature>
<comment type="caution">
    <text evidence="10">The sequence shown here is derived from an EMBL/GenBank/DDBJ whole genome shotgun (WGS) entry which is preliminary data.</text>
</comment>
<evidence type="ECO:0000313" key="10">
    <source>
        <dbReference type="EMBL" id="PZG40871.1"/>
    </source>
</evidence>
<evidence type="ECO:0000256" key="6">
    <source>
        <dbReference type="ARBA" id="ARBA00022833"/>
    </source>
</evidence>
<keyword evidence="6" id="KW-0862">Zinc</keyword>
<sequence length="307" mass="33212">MPVHHRMLASRPGYAVALAAIENDTLARKTGRAPARREVVTIPVVVHVVHRTAEQNIGQEQIDSQIEILNQDFRKANADVAKVPAVWQDLVADPLIEFKPADKDPQGKPTTGVVRKKTTRDSFGADDIIKSAAQGGADPWPADRYLNVWVCELAGFLGYAQFPGGPPETDGVVILHSAFGSTGTAAAPYDLGRTATHEIGHWLNLRHIWGDDETGCSGTDFVDDTPNQGGHNRGLPTFPTVSCDNGPNGDMFMNYMDYTEDAGCHMFTKGQAARMDACLAGPRASFLPAAVREKLRIDGRAKGTKKV</sequence>
<evidence type="ECO:0000259" key="9">
    <source>
        <dbReference type="Pfam" id="PF05572"/>
    </source>
</evidence>
<dbReference type="EMBL" id="POUA01000190">
    <property type="protein sequence ID" value="PZG40871.1"/>
    <property type="molecule type" value="Genomic_DNA"/>
</dbReference>
<evidence type="ECO:0000313" key="11">
    <source>
        <dbReference type="Proteomes" id="UP000248544"/>
    </source>
</evidence>
<dbReference type="SUPFAM" id="SSF55486">
    <property type="entry name" value="Metalloproteases ('zincins'), catalytic domain"/>
    <property type="match status" value="1"/>
</dbReference>
<evidence type="ECO:0000256" key="5">
    <source>
        <dbReference type="ARBA" id="ARBA00022801"/>
    </source>
</evidence>
<evidence type="ECO:0000256" key="7">
    <source>
        <dbReference type="ARBA" id="ARBA00023049"/>
    </source>
</evidence>
<evidence type="ECO:0000256" key="8">
    <source>
        <dbReference type="ARBA" id="ARBA00023157"/>
    </source>
</evidence>
<proteinExistence type="inferred from homology"/>
<dbReference type="Gene3D" id="3.40.390.10">
    <property type="entry name" value="Collagenase (Catalytic Domain)"/>
    <property type="match status" value="1"/>
</dbReference>
<dbReference type="GO" id="GO:0006508">
    <property type="term" value="P:proteolysis"/>
    <property type="evidence" value="ECO:0007669"/>
    <property type="project" value="UniProtKB-KW"/>
</dbReference>
<dbReference type="PANTHER" id="PTHR47466:SF1">
    <property type="entry name" value="METALLOPROTEASE MEP1 (AFU_ORTHOLOGUE AFUA_1G07730)-RELATED"/>
    <property type="match status" value="1"/>
</dbReference>
<dbReference type="AlphaFoldDB" id="A0A2W2FYS0"/>
<dbReference type="PANTHER" id="PTHR47466">
    <property type="match status" value="1"/>
</dbReference>